<evidence type="ECO:0000256" key="1">
    <source>
        <dbReference type="SAM" id="Phobius"/>
    </source>
</evidence>
<proteinExistence type="predicted"/>
<reference evidence="3 4" key="1">
    <citation type="journal article" date="2013" name="Genome Biol.">
        <title>Genome of Acanthamoeba castellanii highlights extensive lateral gene transfer and early evolution of tyrosine kinase signaling.</title>
        <authorList>
            <person name="Clarke M."/>
            <person name="Lohan A.J."/>
            <person name="Liu B."/>
            <person name="Lagkouvardos I."/>
            <person name="Roy S."/>
            <person name="Zafar N."/>
            <person name="Bertelli C."/>
            <person name="Schilde C."/>
            <person name="Kianianmomeni A."/>
            <person name="Burglin T.R."/>
            <person name="Frech C."/>
            <person name="Turcotte B."/>
            <person name="Kopec K.O."/>
            <person name="Synnott J.M."/>
            <person name="Choo C."/>
            <person name="Paponov I."/>
            <person name="Finkler A."/>
            <person name="Soon Heng Tan C."/>
            <person name="Hutchins A.P."/>
            <person name="Weinmeier T."/>
            <person name="Rattei T."/>
            <person name="Chu J.S."/>
            <person name="Gimenez G."/>
            <person name="Irimia M."/>
            <person name="Rigden D.J."/>
            <person name="Fitzpatrick D.A."/>
            <person name="Lorenzo-Morales J."/>
            <person name="Bateman A."/>
            <person name="Chiu C.H."/>
            <person name="Tang P."/>
            <person name="Hegemann P."/>
            <person name="Fromm H."/>
            <person name="Raoult D."/>
            <person name="Greub G."/>
            <person name="Miranda-Saavedra D."/>
            <person name="Chen N."/>
            <person name="Nash P."/>
            <person name="Ginger M.L."/>
            <person name="Horn M."/>
            <person name="Schaap P."/>
            <person name="Caler L."/>
            <person name="Loftus B."/>
        </authorList>
    </citation>
    <scope>NUCLEOTIDE SEQUENCE [LARGE SCALE GENOMIC DNA]</scope>
    <source>
        <strain evidence="3 4">Neff</strain>
    </source>
</reference>
<protein>
    <submittedName>
        <fullName evidence="3">Uncharacterized protein</fullName>
    </submittedName>
</protein>
<dbReference type="RefSeq" id="XP_004336267.1">
    <property type="nucleotide sequence ID" value="XM_004336219.1"/>
</dbReference>
<keyword evidence="1" id="KW-0472">Membrane</keyword>
<organism evidence="3 4">
    <name type="scientific">Acanthamoeba castellanii (strain ATCC 30010 / Neff)</name>
    <dbReference type="NCBI Taxonomy" id="1257118"/>
    <lineage>
        <taxon>Eukaryota</taxon>
        <taxon>Amoebozoa</taxon>
        <taxon>Discosea</taxon>
        <taxon>Longamoebia</taxon>
        <taxon>Centramoebida</taxon>
        <taxon>Acanthamoebidae</taxon>
        <taxon>Acanthamoeba</taxon>
    </lineage>
</organism>
<dbReference type="Gene3D" id="2.70.130.10">
    <property type="entry name" value="Mannose-6-phosphate receptor binding domain"/>
    <property type="match status" value="1"/>
</dbReference>
<dbReference type="SUPFAM" id="SSF50911">
    <property type="entry name" value="Mannose 6-phosphate receptor domain"/>
    <property type="match status" value="1"/>
</dbReference>
<keyword evidence="1" id="KW-1133">Transmembrane helix</keyword>
<sequence>MYKLASVVVFLAAVLAAAEAGVVGGSYPCQPTVGTTTYDLTPLAGSIFPITAYLQGNNYSCEVAFCDDNEALEGNDGVPGTVVCYYLRRAVAAYAETSSISEISGGISIFSLGSVLNDRLRYQTTINLLCDQDSGSTAVAVNGSFTEASGNIYLKLVFTTALVCTSSSSSPSPSPSASALASTSASPVRAASSSSDHSVAIAVGVAVPAVLVLVLAGVGFVAVVAALWWRQPRFSTSDSSHPL</sequence>
<feature type="chain" id="PRO_5003989912" evidence="2">
    <location>
        <begin position="21"/>
        <end position="243"/>
    </location>
</feature>
<evidence type="ECO:0000313" key="3">
    <source>
        <dbReference type="EMBL" id="ELR14254.1"/>
    </source>
</evidence>
<evidence type="ECO:0000256" key="2">
    <source>
        <dbReference type="SAM" id="SignalP"/>
    </source>
</evidence>
<evidence type="ECO:0000313" key="4">
    <source>
        <dbReference type="Proteomes" id="UP000011083"/>
    </source>
</evidence>
<dbReference type="VEuPathDB" id="AmoebaDB:ACA1_327390"/>
<dbReference type="GeneID" id="14914833"/>
<gene>
    <name evidence="3" type="ORF">ACA1_327390</name>
</gene>
<dbReference type="InterPro" id="IPR009011">
    <property type="entry name" value="Man6P_isomerase_rcpt-bd_dom_sf"/>
</dbReference>
<accession>L8GN47</accession>
<feature type="signal peptide" evidence="2">
    <location>
        <begin position="1"/>
        <end position="20"/>
    </location>
</feature>
<keyword evidence="2" id="KW-0732">Signal</keyword>
<keyword evidence="4" id="KW-1185">Reference proteome</keyword>
<keyword evidence="1" id="KW-0812">Transmembrane</keyword>
<dbReference type="KEGG" id="acan:ACA1_327390"/>
<feature type="transmembrane region" description="Helical" evidence="1">
    <location>
        <begin position="199"/>
        <end position="229"/>
    </location>
</feature>
<name>L8GN47_ACACF</name>
<dbReference type="EMBL" id="KB008063">
    <property type="protein sequence ID" value="ELR14254.1"/>
    <property type="molecule type" value="Genomic_DNA"/>
</dbReference>
<dbReference type="Proteomes" id="UP000011083">
    <property type="component" value="Unassembled WGS sequence"/>
</dbReference>
<dbReference type="AlphaFoldDB" id="L8GN47"/>